<reference evidence="4" key="1">
    <citation type="submission" date="2017-06" db="EMBL/GenBank/DDBJ databases">
        <authorList>
            <person name="Varghese N."/>
            <person name="Submissions S."/>
        </authorList>
    </citation>
    <scope>NUCLEOTIDE SEQUENCE [LARGE SCALE GENOMIC DNA]</scope>
    <source>
        <strain evidence="4">DSM 46839</strain>
    </source>
</reference>
<feature type="transmembrane region" description="Helical" evidence="2">
    <location>
        <begin position="101"/>
        <end position="119"/>
    </location>
</feature>
<evidence type="ECO:0000313" key="3">
    <source>
        <dbReference type="EMBL" id="SNS46816.1"/>
    </source>
</evidence>
<evidence type="ECO:0000256" key="1">
    <source>
        <dbReference type="SAM" id="MobiDB-lite"/>
    </source>
</evidence>
<sequence>MSAAARAAGPPPGDRPGRGTGPAPAPARPAPTGERPLPAPRAAAPATGRRVRSHTAPVRTGAVRPRPAASPVPPAGPVPRPAAGSPTGRVRSAVGDSRARLVLLVVTLLLATTLGLLFLNTAIAVNSLKATQLAAANEDRAQEVQRLEQQVIAGGTPAELAAAAREAGMVPAGPAAYLVVGEDGTVTLRGEAVPAEAPEPEEAPRLPGDAAVPVVPEVPVAGGAG</sequence>
<protein>
    <recommendedName>
        <fullName evidence="5">Cell division protein FtsL</fullName>
    </recommendedName>
</protein>
<dbReference type="AlphaFoldDB" id="A0A239EQ74"/>
<feature type="compositionally biased region" description="Low complexity" evidence="1">
    <location>
        <begin position="207"/>
        <end position="225"/>
    </location>
</feature>
<keyword evidence="2" id="KW-0812">Transmembrane</keyword>
<evidence type="ECO:0000313" key="4">
    <source>
        <dbReference type="Proteomes" id="UP000198373"/>
    </source>
</evidence>
<evidence type="ECO:0008006" key="5">
    <source>
        <dbReference type="Google" id="ProtNLM"/>
    </source>
</evidence>
<dbReference type="Proteomes" id="UP000198373">
    <property type="component" value="Unassembled WGS sequence"/>
</dbReference>
<organism evidence="3 4">
    <name type="scientific">Geodermatophilus pulveris</name>
    <dbReference type="NCBI Taxonomy" id="1564159"/>
    <lineage>
        <taxon>Bacteria</taxon>
        <taxon>Bacillati</taxon>
        <taxon>Actinomycetota</taxon>
        <taxon>Actinomycetes</taxon>
        <taxon>Geodermatophilales</taxon>
        <taxon>Geodermatophilaceae</taxon>
        <taxon>Geodermatophilus</taxon>
    </lineage>
</organism>
<keyword evidence="2" id="KW-0472">Membrane</keyword>
<keyword evidence="2" id="KW-1133">Transmembrane helix</keyword>
<feature type="region of interest" description="Disordered" evidence="1">
    <location>
        <begin position="1"/>
        <end position="93"/>
    </location>
</feature>
<accession>A0A239EQ74</accession>
<gene>
    <name evidence="3" type="ORF">SAMN06893096_104248</name>
</gene>
<keyword evidence="4" id="KW-1185">Reference proteome</keyword>
<feature type="compositionally biased region" description="Low complexity" evidence="1">
    <location>
        <begin position="30"/>
        <end position="48"/>
    </location>
</feature>
<dbReference type="RefSeq" id="WP_089305514.1">
    <property type="nucleotide sequence ID" value="NZ_FZOO01000004.1"/>
</dbReference>
<feature type="compositionally biased region" description="Pro residues" evidence="1">
    <location>
        <begin position="68"/>
        <end position="80"/>
    </location>
</feature>
<dbReference type="EMBL" id="FZOO01000004">
    <property type="protein sequence ID" value="SNS46816.1"/>
    <property type="molecule type" value="Genomic_DNA"/>
</dbReference>
<proteinExistence type="predicted"/>
<name>A0A239EQ74_9ACTN</name>
<feature type="region of interest" description="Disordered" evidence="1">
    <location>
        <begin position="195"/>
        <end position="225"/>
    </location>
</feature>
<evidence type="ECO:0000256" key="2">
    <source>
        <dbReference type="SAM" id="Phobius"/>
    </source>
</evidence>
<dbReference type="OrthoDB" id="5194285at2"/>